<evidence type="ECO:0000313" key="5">
    <source>
        <dbReference type="EMBL" id="MBO4164485.1"/>
    </source>
</evidence>
<feature type="domain" description="PucR C-terminal helix-turn-helix" evidence="3">
    <location>
        <begin position="370"/>
        <end position="428"/>
    </location>
</feature>
<evidence type="ECO:0000259" key="4">
    <source>
        <dbReference type="Pfam" id="PF17853"/>
    </source>
</evidence>
<sequence>MSRSGELAAARPRLAVAAAPSPAAFAQWLAELAFGGAGWPELLAAVAERTGAACRLVAESGELLAASDGADGPRCAAAPDDVRRALVTGRAGTGVPTLVRCVDGWTGRAVAVGAGSRRLGALLLAEPVAAGQLALAGAATTALLIEAVRHESPPPAVRDAATVLRALRDGLGDPTGSPAGPAGGVAGLLRAGGAGLPQAGETGPSPAGGAGPLRPGEAELLRAGAAHGWRLDQPHAVAGIAYTGAQQRRWASALSWLDRPVLAEGRRAWTLLHGDVEREVTRLRVRLDQIVGAGQVRVVAGALVTGPARTAASFRDADRLLRLLLRAPDERVELPFGQAGLAQVLLAVPDERLRWFVHRHLGPIAHRDDLLRTLDCWLATGGSRQAVSERLHLHRNSVGYRVGLIKRLLGVDPLDPQTVAVLRTALAARELLAASEAG</sequence>
<dbReference type="EMBL" id="JAGFWR010000025">
    <property type="protein sequence ID" value="MBO4164485.1"/>
    <property type="molecule type" value="Genomic_DNA"/>
</dbReference>
<comment type="similarity">
    <text evidence="1">Belongs to the CdaR family.</text>
</comment>
<name>A0ABS3VFS3_9ACTN</name>
<evidence type="ECO:0000313" key="6">
    <source>
        <dbReference type="Proteomes" id="UP000671399"/>
    </source>
</evidence>
<gene>
    <name evidence="5" type="ORF">JQN83_27280</name>
</gene>
<dbReference type="Gene3D" id="1.10.10.2840">
    <property type="entry name" value="PucR C-terminal helix-turn-helix domain"/>
    <property type="match status" value="1"/>
</dbReference>
<feature type="region of interest" description="Disordered" evidence="2">
    <location>
        <begin position="191"/>
        <end position="215"/>
    </location>
</feature>
<evidence type="ECO:0000259" key="3">
    <source>
        <dbReference type="Pfam" id="PF13556"/>
    </source>
</evidence>
<dbReference type="Proteomes" id="UP000671399">
    <property type="component" value="Unassembled WGS sequence"/>
</dbReference>
<reference evidence="5 6" key="1">
    <citation type="submission" date="2021-03" db="EMBL/GenBank/DDBJ databases">
        <authorList>
            <person name="Lee D.-H."/>
        </authorList>
    </citation>
    <scope>NUCLEOTIDE SEQUENCE [LARGE SCALE GENOMIC DNA]</scope>
    <source>
        <strain evidence="5 6">MMS20-R2-23</strain>
    </source>
</reference>
<dbReference type="PANTHER" id="PTHR33744:SF1">
    <property type="entry name" value="DNA-BINDING TRANSCRIPTIONAL ACTIVATOR ADER"/>
    <property type="match status" value="1"/>
</dbReference>
<dbReference type="RefSeq" id="WP_208570022.1">
    <property type="nucleotide sequence ID" value="NZ_JAGFWR010000025.1"/>
</dbReference>
<dbReference type="InterPro" id="IPR042070">
    <property type="entry name" value="PucR_C-HTH_sf"/>
</dbReference>
<dbReference type="InterPro" id="IPR025736">
    <property type="entry name" value="PucR_C-HTH_dom"/>
</dbReference>
<dbReference type="Pfam" id="PF13556">
    <property type="entry name" value="HTH_30"/>
    <property type="match status" value="1"/>
</dbReference>
<protein>
    <submittedName>
        <fullName evidence="5">Helix-turn-helix domain-containing protein</fullName>
    </submittedName>
</protein>
<dbReference type="PANTHER" id="PTHR33744">
    <property type="entry name" value="CARBOHYDRATE DIACID REGULATOR"/>
    <property type="match status" value="1"/>
</dbReference>
<organism evidence="5 6">
    <name type="scientific">Micromonospora antibiotica</name>
    <dbReference type="NCBI Taxonomy" id="2807623"/>
    <lineage>
        <taxon>Bacteria</taxon>
        <taxon>Bacillati</taxon>
        <taxon>Actinomycetota</taxon>
        <taxon>Actinomycetes</taxon>
        <taxon>Micromonosporales</taxon>
        <taxon>Micromonosporaceae</taxon>
        <taxon>Micromonospora</taxon>
    </lineage>
</organism>
<keyword evidence="6" id="KW-1185">Reference proteome</keyword>
<dbReference type="InterPro" id="IPR051448">
    <property type="entry name" value="CdaR-like_regulators"/>
</dbReference>
<evidence type="ECO:0000256" key="1">
    <source>
        <dbReference type="ARBA" id="ARBA00006754"/>
    </source>
</evidence>
<evidence type="ECO:0000256" key="2">
    <source>
        <dbReference type="SAM" id="MobiDB-lite"/>
    </source>
</evidence>
<dbReference type="InterPro" id="IPR041522">
    <property type="entry name" value="CdaR_GGDEF"/>
</dbReference>
<accession>A0ABS3VFS3</accession>
<proteinExistence type="inferred from homology"/>
<dbReference type="Pfam" id="PF17853">
    <property type="entry name" value="GGDEF_2"/>
    <property type="match status" value="1"/>
</dbReference>
<feature type="domain" description="CdaR GGDEF-like" evidence="4">
    <location>
        <begin position="216"/>
        <end position="323"/>
    </location>
</feature>
<comment type="caution">
    <text evidence="5">The sequence shown here is derived from an EMBL/GenBank/DDBJ whole genome shotgun (WGS) entry which is preliminary data.</text>
</comment>